<name>A0A2N3XSW4_SACSN</name>
<feature type="transmembrane region" description="Helical" evidence="2">
    <location>
        <begin position="42"/>
        <end position="67"/>
    </location>
</feature>
<evidence type="ECO:0000256" key="1">
    <source>
        <dbReference type="SAM" id="MobiDB-lite"/>
    </source>
</evidence>
<comment type="caution">
    <text evidence="3">The sequence shown here is derived from an EMBL/GenBank/DDBJ whole genome shotgun (WGS) entry which is preliminary data.</text>
</comment>
<sequence length="176" mass="18718">MDAVVSRVTKRSRNFLGFGCLVISVVQVIATADPSSSNTARIIGLVRAVIGVVGAILLASMLAALVLRPFVLRPFVLRPFVLRPFVLRRACAAPVRARRARGAPVRAAPARAVLRAFGTGRLAWPPQCGGRSAAHRWHGDRDHRRHGPGGETARRISAIEPAALGTVLTPKITAGS</sequence>
<dbReference type="AlphaFoldDB" id="A0A2N3XSW4"/>
<protein>
    <submittedName>
        <fullName evidence="3">Uncharacterized protein</fullName>
    </submittedName>
</protein>
<keyword evidence="4" id="KW-1185">Reference proteome</keyword>
<reference evidence="3" key="1">
    <citation type="submission" date="2017-12" db="EMBL/GenBank/DDBJ databases">
        <title>Sequencing the genomes of 1000 Actinobacteria strains.</title>
        <authorList>
            <person name="Klenk H.-P."/>
        </authorList>
    </citation>
    <scope>NUCLEOTIDE SEQUENCE [LARGE SCALE GENOMIC DNA]</scope>
    <source>
        <strain evidence="3">DSM 44228</strain>
    </source>
</reference>
<keyword evidence="2" id="KW-1133">Transmembrane helix</keyword>
<keyword evidence="2" id="KW-0472">Membrane</keyword>
<dbReference type="EMBL" id="PJNB01000001">
    <property type="protein sequence ID" value="PKW13763.1"/>
    <property type="molecule type" value="Genomic_DNA"/>
</dbReference>
<accession>A0A2N3XSW4</accession>
<evidence type="ECO:0000313" key="4">
    <source>
        <dbReference type="Proteomes" id="UP000233786"/>
    </source>
</evidence>
<proteinExistence type="predicted"/>
<gene>
    <name evidence="3" type="ORF">A8926_1319</name>
</gene>
<evidence type="ECO:0000313" key="3">
    <source>
        <dbReference type="EMBL" id="PKW13763.1"/>
    </source>
</evidence>
<dbReference type="Proteomes" id="UP000233786">
    <property type="component" value="Unassembled WGS sequence"/>
</dbReference>
<feature type="region of interest" description="Disordered" evidence="1">
    <location>
        <begin position="133"/>
        <end position="152"/>
    </location>
</feature>
<dbReference type="RefSeq" id="WP_238935653.1">
    <property type="nucleotide sequence ID" value="NZ_CP061007.1"/>
</dbReference>
<organism evidence="3 4">
    <name type="scientific">Saccharopolyspora spinosa</name>
    <dbReference type="NCBI Taxonomy" id="60894"/>
    <lineage>
        <taxon>Bacteria</taxon>
        <taxon>Bacillati</taxon>
        <taxon>Actinomycetota</taxon>
        <taxon>Actinomycetes</taxon>
        <taxon>Pseudonocardiales</taxon>
        <taxon>Pseudonocardiaceae</taxon>
        <taxon>Saccharopolyspora</taxon>
    </lineage>
</organism>
<feature type="transmembrane region" description="Helical" evidence="2">
    <location>
        <begin position="12"/>
        <end position="30"/>
    </location>
</feature>
<evidence type="ECO:0000256" key="2">
    <source>
        <dbReference type="SAM" id="Phobius"/>
    </source>
</evidence>
<keyword evidence="2" id="KW-0812">Transmembrane</keyword>